<evidence type="ECO:0000256" key="1">
    <source>
        <dbReference type="SAM" id="Phobius"/>
    </source>
</evidence>
<proteinExistence type="predicted"/>
<protein>
    <submittedName>
        <fullName evidence="2">Uncharacterized protein</fullName>
    </submittedName>
</protein>
<dbReference type="AlphaFoldDB" id="A0A2T6ZSA9"/>
<dbReference type="Proteomes" id="UP000244722">
    <property type="component" value="Unassembled WGS sequence"/>
</dbReference>
<gene>
    <name evidence="2" type="ORF">B9Z19DRAFT_1126878</name>
</gene>
<accession>A0A2T6ZSA9</accession>
<keyword evidence="1" id="KW-0472">Membrane</keyword>
<feature type="transmembrane region" description="Helical" evidence="1">
    <location>
        <begin position="80"/>
        <end position="100"/>
    </location>
</feature>
<keyword evidence="1" id="KW-0812">Transmembrane</keyword>
<evidence type="ECO:0000313" key="3">
    <source>
        <dbReference type="Proteomes" id="UP000244722"/>
    </source>
</evidence>
<name>A0A2T6ZSA9_TUBBO</name>
<sequence>MSPTNILLPWSASAGYIGIFWVLSATHSGGLAMGEGPGQSWSMRGHKGAGIYFRLSANLLRSLACVQDAGHLAGSRGRQILVRAMYIEWVLAAGTSIVVMKREQFD</sequence>
<comment type="caution">
    <text evidence="2">The sequence shown here is derived from an EMBL/GenBank/DDBJ whole genome shotgun (WGS) entry which is preliminary data.</text>
</comment>
<keyword evidence="3" id="KW-1185">Reference proteome</keyword>
<evidence type="ECO:0000313" key="2">
    <source>
        <dbReference type="EMBL" id="PUU78375.1"/>
    </source>
</evidence>
<reference evidence="2 3" key="1">
    <citation type="submission" date="2017-04" db="EMBL/GenBank/DDBJ databases">
        <title>Draft genome sequence of Tuber borchii Vittad., a whitish edible truffle.</title>
        <authorList>
            <consortium name="DOE Joint Genome Institute"/>
            <person name="Murat C."/>
            <person name="Kuo A."/>
            <person name="Barry K.W."/>
            <person name="Clum A."/>
            <person name="Dockter R.B."/>
            <person name="Fauchery L."/>
            <person name="Iotti M."/>
            <person name="Kohler A."/>
            <person name="Labutti K."/>
            <person name="Lindquist E.A."/>
            <person name="Lipzen A."/>
            <person name="Ohm R.A."/>
            <person name="Wang M."/>
            <person name="Grigoriev I.V."/>
            <person name="Zambonelli A."/>
            <person name="Martin F.M."/>
        </authorList>
    </citation>
    <scope>NUCLEOTIDE SEQUENCE [LARGE SCALE GENOMIC DNA]</scope>
    <source>
        <strain evidence="2 3">Tbo3840</strain>
    </source>
</reference>
<keyword evidence="1" id="KW-1133">Transmembrane helix</keyword>
<feature type="transmembrane region" description="Helical" evidence="1">
    <location>
        <begin position="6"/>
        <end position="23"/>
    </location>
</feature>
<dbReference type="EMBL" id="NESQ01000121">
    <property type="protein sequence ID" value="PUU78375.1"/>
    <property type="molecule type" value="Genomic_DNA"/>
</dbReference>
<organism evidence="2 3">
    <name type="scientific">Tuber borchii</name>
    <name type="common">White truffle</name>
    <dbReference type="NCBI Taxonomy" id="42251"/>
    <lineage>
        <taxon>Eukaryota</taxon>
        <taxon>Fungi</taxon>
        <taxon>Dikarya</taxon>
        <taxon>Ascomycota</taxon>
        <taxon>Pezizomycotina</taxon>
        <taxon>Pezizomycetes</taxon>
        <taxon>Pezizales</taxon>
        <taxon>Tuberaceae</taxon>
        <taxon>Tuber</taxon>
    </lineage>
</organism>